<protein>
    <recommendedName>
        <fullName evidence="5">WRKY domain-containing protein</fullName>
    </recommendedName>
</protein>
<dbReference type="SMART" id="SM00248">
    <property type="entry name" value="ANK"/>
    <property type="match status" value="4"/>
</dbReference>
<dbReference type="PANTHER" id="PTHR24171:SF8">
    <property type="entry name" value="BRCA1-ASSOCIATED RING DOMAIN PROTEIN 1"/>
    <property type="match status" value="1"/>
</dbReference>
<feature type="repeat" description="ANK" evidence="3">
    <location>
        <begin position="47"/>
        <end position="79"/>
    </location>
</feature>
<evidence type="ECO:0000256" key="1">
    <source>
        <dbReference type="ARBA" id="ARBA00022737"/>
    </source>
</evidence>
<dbReference type="GO" id="GO:0004842">
    <property type="term" value="F:ubiquitin-protein transferase activity"/>
    <property type="evidence" value="ECO:0007669"/>
    <property type="project" value="TreeGrafter"/>
</dbReference>
<dbReference type="PROSITE" id="PS50811">
    <property type="entry name" value="WRKY"/>
    <property type="match status" value="1"/>
</dbReference>
<evidence type="ECO:0000256" key="4">
    <source>
        <dbReference type="SAM" id="MobiDB-lite"/>
    </source>
</evidence>
<accession>A0AAD0UJR9</accession>
<dbReference type="GO" id="GO:0085020">
    <property type="term" value="P:protein K6-linked ubiquitination"/>
    <property type="evidence" value="ECO:0007669"/>
    <property type="project" value="TreeGrafter"/>
</dbReference>
<feature type="domain" description="WRKY" evidence="5">
    <location>
        <begin position="299"/>
        <end position="366"/>
    </location>
</feature>
<evidence type="ECO:0000256" key="3">
    <source>
        <dbReference type="PROSITE-ProRule" id="PRU00023"/>
    </source>
</evidence>
<dbReference type="Gene3D" id="1.25.40.20">
    <property type="entry name" value="Ankyrin repeat-containing domain"/>
    <property type="match status" value="1"/>
</dbReference>
<dbReference type="AlphaFoldDB" id="A0AAD0UJR9"/>
<dbReference type="PANTHER" id="PTHR24171">
    <property type="entry name" value="ANKYRIN REPEAT DOMAIN-CONTAINING PROTEIN 39-RELATED"/>
    <property type="match status" value="1"/>
</dbReference>
<dbReference type="Proteomes" id="UP000276407">
    <property type="component" value="Chromosome 1"/>
</dbReference>
<keyword evidence="1" id="KW-0677">Repeat</keyword>
<dbReference type="PROSITE" id="PS50088">
    <property type="entry name" value="ANK_REPEAT"/>
    <property type="match status" value="4"/>
</dbReference>
<feature type="compositionally biased region" description="Basic and acidic residues" evidence="4">
    <location>
        <begin position="341"/>
        <end position="353"/>
    </location>
</feature>
<dbReference type="Pfam" id="PF00023">
    <property type="entry name" value="Ank"/>
    <property type="match status" value="2"/>
</dbReference>
<dbReference type="RefSeq" id="WP_123178923.1">
    <property type="nucleotide sequence ID" value="NZ_CP033614.1"/>
</dbReference>
<gene>
    <name evidence="6" type="ORF">EFP84_00550</name>
</gene>
<feature type="region of interest" description="Disordered" evidence="4">
    <location>
        <begin position="341"/>
        <end position="369"/>
    </location>
</feature>
<dbReference type="GO" id="GO:0003700">
    <property type="term" value="F:DNA-binding transcription factor activity"/>
    <property type="evidence" value="ECO:0007669"/>
    <property type="project" value="InterPro"/>
</dbReference>
<proteinExistence type="predicted"/>
<feature type="repeat" description="ANK" evidence="3">
    <location>
        <begin position="181"/>
        <end position="213"/>
    </location>
</feature>
<evidence type="ECO:0000313" key="6">
    <source>
        <dbReference type="EMBL" id="AYV54136.1"/>
    </source>
</evidence>
<feature type="compositionally biased region" description="Acidic residues" evidence="4">
    <location>
        <begin position="354"/>
        <end position="369"/>
    </location>
</feature>
<dbReference type="PROSITE" id="PS50297">
    <property type="entry name" value="ANK_REP_REGION"/>
    <property type="match status" value="3"/>
</dbReference>
<dbReference type="InterPro" id="IPR036770">
    <property type="entry name" value="Ankyrin_rpt-contain_sf"/>
</dbReference>
<keyword evidence="2 3" id="KW-0040">ANK repeat</keyword>
<dbReference type="InterPro" id="IPR003657">
    <property type="entry name" value="WRKY_dom"/>
</dbReference>
<feature type="repeat" description="ANK" evidence="3">
    <location>
        <begin position="115"/>
        <end position="147"/>
    </location>
</feature>
<dbReference type="Pfam" id="PF12796">
    <property type="entry name" value="Ank_2"/>
    <property type="match status" value="1"/>
</dbReference>
<organism evidence="6 7">
    <name type="scientific">Leptospira kmetyi</name>
    <dbReference type="NCBI Taxonomy" id="408139"/>
    <lineage>
        <taxon>Bacteria</taxon>
        <taxon>Pseudomonadati</taxon>
        <taxon>Spirochaetota</taxon>
        <taxon>Spirochaetia</taxon>
        <taxon>Leptospirales</taxon>
        <taxon>Leptospiraceae</taxon>
        <taxon>Leptospira</taxon>
    </lineage>
</organism>
<name>A0AAD0UJR9_9LEPT</name>
<dbReference type="InterPro" id="IPR002110">
    <property type="entry name" value="Ankyrin_rpt"/>
</dbReference>
<dbReference type="GO" id="GO:0043565">
    <property type="term" value="F:sequence-specific DNA binding"/>
    <property type="evidence" value="ECO:0007669"/>
    <property type="project" value="InterPro"/>
</dbReference>
<dbReference type="KEGG" id="lkm:EFP84_00550"/>
<dbReference type="EMBL" id="CP033614">
    <property type="protein sequence ID" value="AYV54136.1"/>
    <property type="molecule type" value="Genomic_DNA"/>
</dbReference>
<sequence>METQHIDSRLWKEIGKYKADLKKIEGYLQQGADVNCKSGEFGGREEWDNSPLHIAVKAERLDIVDLLLEHGANINAKNREGYTPIYKIPWKRKEGFELIRSLRQRGADLHAKTDTNISLVHCAALGENLPILEYLLENGLELNQQNDHGETPLHWTVHYHCFKSAQFLLNHGAAIDIQNRDGRTVLHEASQREYQKLIKLFLEFKADRELADVKGKKARDLAQKERTILLLDKGLVRNHDPELNSLVQSFSIDQKESLDAIRVEIREQLQNEFSQIDRKNLIECVAKPLLDLKSEWEGSYPDALVVVFEWAGSAQTPFSGYAFPRGYTRFEVTQNSIVFREETEDKTSDRSSEFSEDENDDEEENPYGDPVFEDYENGIDFSDAFEGIEEILDRTDRDEYWIVKNLYNSFLAFLLQETFSRIFEPDSFWFLFGVEHDQKPFLLFKSN</sequence>
<dbReference type="SUPFAM" id="SSF48403">
    <property type="entry name" value="Ankyrin repeat"/>
    <property type="match status" value="1"/>
</dbReference>
<evidence type="ECO:0000313" key="7">
    <source>
        <dbReference type="Proteomes" id="UP000276407"/>
    </source>
</evidence>
<evidence type="ECO:0000256" key="2">
    <source>
        <dbReference type="ARBA" id="ARBA00023043"/>
    </source>
</evidence>
<reference evidence="6 7" key="1">
    <citation type="submission" date="2018-11" db="EMBL/GenBank/DDBJ databases">
        <title>Complete genome sequence of Leptospira kmetyi isolate LS 001/16 from soil sample associated with a leptospirosis patient in Kelantan.</title>
        <authorList>
            <person name="Muhammad Yusoff F."/>
            <person name="Muhammad Yusoff S."/>
            <person name="Ahmad M.N."/>
            <person name="Yusof N.Y."/>
            <person name="Aziah I."/>
        </authorList>
    </citation>
    <scope>NUCLEOTIDE SEQUENCE [LARGE SCALE GENOMIC DNA]</scope>
    <source>
        <strain evidence="6 7">LS 001/16</strain>
    </source>
</reference>
<evidence type="ECO:0000259" key="5">
    <source>
        <dbReference type="PROSITE" id="PS50811"/>
    </source>
</evidence>
<feature type="repeat" description="ANK" evidence="3">
    <location>
        <begin position="148"/>
        <end position="180"/>
    </location>
</feature>